<evidence type="ECO:0000256" key="3">
    <source>
        <dbReference type="SAM" id="MobiDB-lite"/>
    </source>
</evidence>
<dbReference type="GO" id="GO:0016757">
    <property type="term" value="F:glycosyltransferase activity"/>
    <property type="evidence" value="ECO:0007669"/>
    <property type="project" value="UniProtKB-KW"/>
</dbReference>
<dbReference type="InterPro" id="IPR028098">
    <property type="entry name" value="Glyco_trans_4-like_N"/>
</dbReference>
<dbReference type="SUPFAM" id="SSF53756">
    <property type="entry name" value="UDP-Glycosyltransferase/glycogen phosphorylase"/>
    <property type="match status" value="1"/>
</dbReference>
<reference evidence="5 6" key="1">
    <citation type="submission" date="2020-01" db="EMBL/GenBank/DDBJ databases">
        <title>Insect and environment-associated Actinomycetes.</title>
        <authorList>
            <person name="Currrie C."/>
            <person name="Chevrette M."/>
            <person name="Carlson C."/>
            <person name="Stubbendieck R."/>
            <person name="Wendt-Pienkowski E."/>
        </authorList>
    </citation>
    <scope>NUCLEOTIDE SEQUENCE [LARGE SCALE GENOMIC DNA]</scope>
    <source>
        <strain evidence="5 6">SID7754</strain>
    </source>
</reference>
<proteinExistence type="predicted"/>
<feature type="compositionally biased region" description="Polar residues" evidence="3">
    <location>
        <begin position="396"/>
        <end position="407"/>
    </location>
</feature>
<dbReference type="PANTHER" id="PTHR45947:SF3">
    <property type="entry name" value="SULFOQUINOVOSYL TRANSFERASE SQD2"/>
    <property type="match status" value="1"/>
</dbReference>
<name>A0A7K3QPB6_9ACTN</name>
<evidence type="ECO:0000256" key="2">
    <source>
        <dbReference type="ARBA" id="ARBA00022679"/>
    </source>
</evidence>
<dbReference type="EMBL" id="JAAGMR010000109">
    <property type="protein sequence ID" value="NEB91741.1"/>
    <property type="molecule type" value="Genomic_DNA"/>
</dbReference>
<keyword evidence="1" id="KW-0328">Glycosyltransferase</keyword>
<feature type="region of interest" description="Disordered" evidence="3">
    <location>
        <begin position="396"/>
        <end position="425"/>
    </location>
</feature>
<dbReference type="PANTHER" id="PTHR45947">
    <property type="entry name" value="SULFOQUINOVOSYL TRANSFERASE SQD2"/>
    <property type="match status" value="1"/>
</dbReference>
<sequence length="443" mass="46913">MRICFVSRRYWPAVSGMSAYAENLLRHLVADGHEVTLVSQYRGDPEGRAVYGGGPPPADRVPAGVRVAAVEALGEQAVTRGRPADFEADVAALRDAVLDCHRRAPLDVVHAQYGYPTGLAALDASALTGVPAVVSVQGGDGHWVGTCCDDHRVAIRRVFREAPALLIGSPSFAREVAARHDLPPGRFTVIHGATDTRLFHPRPDRTPGELGDPPVLLYHGRMDRRKGVFELLEAVRLLAARGRRLRLVMSGAGPDLEAVRELARTTGPSGLAEVTGPVPYDRAPAIYRGGDLFVSPTWAEGFSNTILEAMATGLPVVSTRVVGVVDCVEDGVNGLLTDARDPAGLAAAVDRLLADGSLRTRLAATALEHVRTRWSWPVAAARITDVYRSVAVTGTARETATESTDSTGGAAAPAPEGDDPGGLRQARAAAGSVCRFRLAPHLL</sequence>
<dbReference type="Gene3D" id="3.40.50.2000">
    <property type="entry name" value="Glycogen Phosphorylase B"/>
    <property type="match status" value="2"/>
</dbReference>
<dbReference type="Proteomes" id="UP000470520">
    <property type="component" value="Unassembled WGS sequence"/>
</dbReference>
<keyword evidence="2 5" id="KW-0808">Transferase</keyword>
<evidence type="ECO:0000313" key="5">
    <source>
        <dbReference type="EMBL" id="NEB91741.1"/>
    </source>
</evidence>
<evidence type="ECO:0000313" key="6">
    <source>
        <dbReference type="Proteomes" id="UP000470520"/>
    </source>
</evidence>
<evidence type="ECO:0000256" key="1">
    <source>
        <dbReference type="ARBA" id="ARBA00022676"/>
    </source>
</evidence>
<dbReference type="Pfam" id="PF13579">
    <property type="entry name" value="Glyco_trans_4_4"/>
    <property type="match status" value="1"/>
</dbReference>
<dbReference type="CDD" id="cd03801">
    <property type="entry name" value="GT4_PimA-like"/>
    <property type="match status" value="1"/>
</dbReference>
<accession>A0A7K3QPB6</accession>
<dbReference type="GO" id="GO:1901137">
    <property type="term" value="P:carbohydrate derivative biosynthetic process"/>
    <property type="evidence" value="ECO:0007669"/>
    <property type="project" value="UniProtKB-ARBA"/>
</dbReference>
<protein>
    <submittedName>
        <fullName evidence="5">Glycosyltransferase family 4 protein</fullName>
    </submittedName>
</protein>
<dbReference type="AlphaFoldDB" id="A0A7K3QPB6"/>
<comment type="caution">
    <text evidence="5">The sequence shown here is derived from an EMBL/GenBank/DDBJ whole genome shotgun (WGS) entry which is preliminary data.</text>
</comment>
<feature type="domain" description="Glycosyltransferase subfamily 4-like N-terminal" evidence="4">
    <location>
        <begin position="15"/>
        <end position="191"/>
    </location>
</feature>
<dbReference type="InterPro" id="IPR050194">
    <property type="entry name" value="Glycosyltransferase_grp1"/>
</dbReference>
<organism evidence="5 6">
    <name type="scientific">Streptomyces bauhiniae</name>
    <dbReference type="NCBI Taxonomy" id="2340725"/>
    <lineage>
        <taxon>Bacteria</taxon>
        <taxon>Bacillati</taxon>
        <taxon>Actinomycetota</taxon>
        <taxon>Actinomycetes</taxon>
        <taxon>Kitasatosporales</taxon>
        <taxon>Streptomycetaceae</taxon>
        <taxon>Streptomyces</taxon>
    </lineage>
</organism>
<evidence type="ECO:0000259" key="4">
    <source>
        <dbReference type="Pfam" id="PF13579"/>
    </source>
</evidence>
<gene>
    <name evidence="5" type="ORF">G3I21_08405</name>
</gene>
<dbReference type="Pfam" id="PF13692">
    <property type="entry name" value="Glyco_trans_1_4"/>
    <property type="match status" value="1"/>
</dbReference>